<dbReference type="RefSeq" id="WP_138324393.1">
    <property type="nucleotide sequence ID" value="NZ_VCDI01000001.1"/>
</dbReference>
<dbReference type="Pfam" id="PF00664">
    <property type="entry name" value="ABC_membrane"/>
    <property type="match status" value="1"/>
</dbReference>
<dbReference type="InterPro" id="IPR017871">
    <property type="entry name" value="ABC_transporter-like_CS"/>
</dbReference>
<dbReference type="PROSITE" id="PS50929">
    <property type="entry name" value="ABC_TM1F"/>
    <property type="match status" value="1"/>
</dbReference>
<name>A0A5R9J954_9PROT</name>
<dbReference type="Pfam" id="PF00005">
    <property type="entry name" value="ABC_tran"/>
    <property type="match status" value="1"/>
</dbReference>
<dbReference type="GO" id="GO:0008234">
    <property type="term" value="F:cysteine-type peptidase activity"/>
    <property type="evidence" value="ECO:0007669"/>
    <property type="project" value="InterPro"/>
</dbReference>
<evidence type="ECO:0000256" key="6">
    <source>
        <dbReference type="ARBA" id="ARBA00023136"/>
    </source>
</evidence>
<dbReference type="Pfam" id="PF03412">
    <property type="entry name" value="Peptidase_C39"/>
    <property type="match status" value="1"/>
</dbReference>
<sequence>MSTGPLRFGFGRRLPIVLQAEAAECGIACLAMVLGYHGRPIDLATFRQRHAVSLKGTTLRTLIQIAETVGLTARPLRLDIDAIGQLQRPCILHWGMNHFVVLAEVGARSVVIHDPARGRRTVPLDEVSREFTGVALETIPTRDFTRRDERSGLRLRDLFRHVAGLRPALLRIAMLSLGVEVAALLLPVGSQVIIDEAIVSADHDLLLTITMGLGLLLLLQLLINTARSWAIMLIGSTVSLQWYSSLFDHLSRLSLEYFEKRNVGDILSRFGSLAAIQKTLTTGFVQALLDGVMSIGMAGMLFLYGGWLGWIALIATFLDLGLRLVMLRAYRESSEEAIIHDARQQTHLIETIRGAASVRLLGLRERRRAAWINHLVDSLNARLRLQRLDIVFTRAGELIFGLDRIVMLALGARAVMHDQMSVGMLVAFLTYKDQLSMRAGSLVKGWFELRMLDVQTSRLSDITQAEPEARTTLVPAVAREPRSERHVADGLRGEDLALRYGAQDPWIWRNLSLHVQAGQSVAIVGPSGCGKTTLLKVLMGLIPPQEGSIRLDGADIRSLGLDAYRSRISGVLQDDGLFAGSIAENIAGFDEHPDQAWIEDCAFRAAIVDDIARMPMRFETLVGDMGSSLSGGQKQRIVLARALYRRPEILFLDEATSHLDDANEALVASALQDLDITRIIVAHRPATIARADLVLRLEPTAQVPLRSIAD</sequence>
<evidence type="ECO:0000256" key="3">
    <source>
        <dbReference type="ARBA" id="ARBA00022741"/>
    </source>
</evidence>
<evidence type="ECO:0000259" key="10">
    <source>
        <dbReference type="PROSITE" id="PS50990"/>
    </source>
</evidence>
<dbReference type="PROSITE" id="PS00211">
    <property type="entry name" value="ABC_TRANSPORTER_1"/>
    <property type="match status" value="1"/>
</dbReference>
<dbReference type="InterPro" id="IPR003593">
    <property type="entry name" value="AAA+_ATPase"/>
</dbReference>
<feature type="transmembrane region" description="Helical" evidence="7">
    <location>
        <begin position="168"/>
        <end position="193"/>
    </location>
</feature>
<feature type="domain" description="ABC transporter" evidence="8">
    <location>
        <begin position="491"/>
        <end position="708"/>
    </location>
</feature>
<feature type="transmembrane region" description="Helical" evidence="7">
    <location>
        <begin position="205"/>
        <end position="223"/>
    </location>
</feature>
<dbReference type="InterPro" id="IPR033838">
    <property type="entry name" value="CvaB_peptidase"/>
</dbReference>
<evidence type="ECO:0000313" key="11">
    <source>
        <dbReference type="EMBL" id="TLU74140.1"/>
    </source>
</evidence>
<dbReference type="AlphaFoldDB" id="A0A5R9J954"/>
<evidence type="ECO:0000256" key="2">
    <source>
        <dbReference type="ARBA" id="ARBA00022692"/>
    </source>
</evidence>
<dbReference type="InterPro" id="IPR027417">
    <property type="entry name" value="P-loop_NTPase"/>
</dbReference>
<dbReference type="CDD" id="cd18567">
    <property type="entry name" value="ABC_6TM_CvaB_RaxB_like"/>
    <property type="match status" value="1"/>
</dbReference>
<dbReference type="GO" id="GO:0006508">
    <property type="term" value="P:proteolysis"/>
    <property type="evidence" value="ECO:0007669"/>
    <property type="project" value="InterPro"/>
</dbReference>
<evidence type="ECO:0000313" key="12">
    <source>
        <dbReference type="Proteomes" id="UP000305654"/>
    </source>
</evidence>
<keyword evidence="3" id="KW-0547">Nucleotide-binding</keyword>
<dbReference type="PANTHER" id="PTHR24221">
    <property type="entry name" value="ATP-BINDING CASSETTE SUB-FAMILY B"/>
    <property type="match status" value="1"/>
</dbReference>
<evidence type="ECO:0000259" key="8">
    <source>
        <dbReference type="PROSITE" id="PS50893"/>
    </source>
</evidence>
<proteinExistence type="predicted"/>
<dbReference type="EMBL" id="VCDI01000001">
    <property type="protein sequence ID" value="TLU74140.1"/>
    <property type="molecule type" value="Genomic_DNA"/>
</dbReference>
<keyword evidence="2 7" id="KW-0812">Transmembrane</keyword>
<feature type="transmembrane region" description="Helical" evidence="7">
    <location>
        <begin position="301"/>
        <end position="322"/>
    </location>
</feature>
<dbReference type="InterPro" id="IPR036640">
    <property type="entry name" value="ABC1_TM_sf"/>
</dbReference>
<feature type="domain" description="Peptidase C39" evidence="10">
    <location>
        <begin position="19"/>
        <end position="138"/>
    </location>
</feature>
<dbReference type="Proteomes" id="UP000305654">
    <property type="component" value="Unassembled WGS sequence"/>
</dbReference>
<feature type="domain" description="ABC transmembrane type-1" evidence="9">
    <location>
        <begin position="175"/>
        <end position="451"/>
    </location>
</feature>
<keyword evidence="4" id="KW-0067">ATP-binding</keyword>
<dbReference type="PROSITE" id="PS50990">
    <property type="entry name" value="PEPTIDASE_C39"/>
    <property type="match status" value="1"/>
</dbReference>
<dbReference type="Gene3D" id="3.90.70.10">
    <property type="entry name" value="Cysteine proteinases"/>
    <property type="match status" value="1"/>
</dbReference>
<dbReference type="PANTHER" id="PTHR24221:SF606">
    <property type="entry name" value="COLICIN V SECRETION-PROCESSING ATP-BINDING PROTEIN"/>
    <property type="match status" value="1"/>
</dbReference>
<keyword evidence="5 7" id="KW-1133">Transmembrane helix</keyword>
<evidence type="ECO:0000256" key="5">
    <source>
        <dbReference type="ARBA" id="ARBA00022989"/>
    </source>
</evidence>
<dbReference type="InterPro" id="IPR003439">
    <property type="entry name" value="ABC_transporter-like_ATP-bd"/>
</dbReference>
<protein>
    <submittedName>
        <fullName evidence="11">Peptidase domain-containing ABC transporter</fullName>
    </submittedName>
</protein>
<dbReference type="OrthoDB" id="5288404at2"/>
<evidence type="ECO:0000256" key="7">
    <source>
        <dbReference type="SAM" id="Phobius"/>
    </source>
</evidence>
<dbReference type="PROSITE" id="PS50893">
    <property type="entry name" value="ABC_TRANSPORTER_2"/>
    <property type="match status" value="1"/>
</dbReference>
<dbReference type="InterPro" id="IPR011527">
    <property type="entry name" value="ABC1_TM_dom"/>
</dbReference>
<accession>A0A5R9J954</accession>
<comment type="caution">
    <text evidence="11">The sequence shown here is derived from an EMBL/GenBank/DDBJ whole genome shotgun (WGS) entry which is preliminary data.</text>
</comment>
<dbReference type="InterPro" id="IPR039421">
    <property type="entry name" value="Type_1_exporter"/>
</dbReference>
<dbReference type="GO" id="GO:0005886">
    <property type="term" value="C:plasma membrane"/>
    <property type="evidence" value="ECO:0007669"/>
    <property type="project" value="UniProtKB-SubCell"/>
</dbReference>
<dbReference type="GO" id="GO:0034040">
    <property type="term" value="F:ATPase-coupled lipid transmembrane transporter activity"/>
    <property type="evidence" value="ECO:0007669"/>
    <property type="project" value="TreeGrafter"/>
</dbReference>
<dbReference type="GO" id="GO:0005524">
    <property type="term" value="F:ATP binding"/>
    <property type="evidence" value="ECO:0007669"/>
    <property type="project" value="UniProtKB-KW"/>
</dbReference>
<dbReference type="CDD" id="cd02419">
    <property type="entry name" value="Peptidase_C39C"/>
    <property type="match status" value="1"/>
</dbReference>
<dbReference type="GO" id="GO:0016887">
    <property type="term" value="F:ATP hydrolysis activity"/>
    <property type="evidence" value="ECO:0007669"/>
    <property type="project" value="InterPro"/>
</dbReference>
<dbReference type="SMART" id="SM00382">
    <property type="entry name" value="AAA"/>
    <property type="match status" value="1"/>
</dbReference>
<gene>
    <name evidence="11" type="ORF">FE263_02715</name>
</gene>
<comment type="subcellular location">
    <subcellularLocation>
        <location evidence="1">Cell membrane</location>
        <topology evidence="1">Multi-pass membrane protein</topology>
    </subcellularLocation>
</comment>
<evidence type="ECO:0000259" key="9">
    <source>
        <dbReference type="PROSITE" id="PS50929"/>
    </source>
</evidence>
<evidence type="ECO:0000256" key="1">
    <source>
        <dbReference type="ARBA" id="ARBA00004651"/>
    </source>
</evidence>
<evidence type="ECO:0000256" key="4">
    <source>
        <dbReference type="ARBA" id="ARBA00022840"/>
    </source>
</evidence>
<dbReference type="Gene3D" id="1.20.1560.10">
    <property type="entry name" value="ABC transporter type 1, transmembrane domain"/>
    <property type="match status" value="1"/>
</dbReference>
<dbReference type="GO" id="GO:0140359">
    <property type="term" value="F:ABC-type transporter activity"/>
    <property type="evidence" value="ECO:0007669"/>
    <property type="project" value="InterPro"/>
</dbReference>
<dbReference type="Gene3D" id="3.40.50.300">
    <property type="entry name" value="P-loop containing nucleotide triphosphate hydrolases"/>
    <property type="match status" value="1"/>
</dbReference>
<organism evidence="11 12">
    <name type="scientific">Lichenicoccus roseus</name>
    <dbReference type="NCBI Taxonomy" id="2683649"/>
    <lineage>
        <taxon>Bacteria</taxon>
        <taxon>Pseudomonadati</taxon>
        <taxon>Pseudomonadota</taxon>
        <taxon>Alphaproteobacteria</taxon>
        <taxon>Acetobacterales</taxon>
        <taxon>Acetobacteraceae</taxon>
        <taxon>Lichenicoccus</taxon>
    </lineage>
</organism>
<keyword evidence="12" id="KW-1185">Reference proteome</keyword>
<dbReference type="SUPFAM" id="SSF90123">
    <property type="entry name" value="ABC transporter transmembrane region"/>
    <property type="match status" value="1"/>
</dbReference>
<reference evidence="11 12" key="1">
    <citation type="submission" date="2019-05" db="EMBL/GenBank/DDBJ databases">
        <authorList>
            <person name="Pankratov T."/>
            <person name="Grouzdev D."/>
        </authorList>
    </citation>
    <scope>NUCLEOTIDE SEQUENCE [LARGE SCALE GENOMIC DNA]</scope>
    <source>
        <strain evidence="11 12">KEBCLARHB70R</strain>
    </source>
</reference>
<dbReference type="InterPro" id="IPR005074">
    <property type="entry name" value="Peptidase_C39"/>
</dbReference>
<dbReference type="SUPFAM" id="SSF52540">
    <property type="entry name" value="P-loop containing nucleoside triphosphate hydrolases"/>
    <property type="match status" value="1"/>
</dbReference>
<keyword evidence="6 7" id="KW-0472">Membrane</keyword>